<sequence length="91" mass="10730">MEVCFYCKEIIQENSAFITDLFGENDCLKKYHVDCHQERTNIYKYNEKLNEVEVKNVTKKAKLVNIIYISLAIIFFIEIISIVIILVLKHS</sequence>
<organism evidence="2 3">
    <name type="scientific">Spiroplasma apis B31</name>
    <dbReference type="NCBI Taxonomy" id="1276258"/>
    <lineage>
        <taxon>Bacteria</taxon>
        <taxon>Bacillati</taxon>
        <taxon>Mycoplasmatota</taxon>
        <taxon>Mollicutes</taxon>
        <taxon>Entomoplasmatales</taxon>
        <taxon>Spiroplasmataceae</taxon>
        <taxon>Spiroplasma</taxon>
    </lineage>
</organism>
<proteinExistence type="predicted"/>
<reference evidence="2 3" key="1">
    <citation type="journal article" date="2014" name="Genome Announc.">
        <title>Complete Genome Sequence of Spiroplasma apis B31T (ATCC 33834), a Bacterium Associated with May Disease of Honeybees (Apis mellifera).</title>
        <authorList>
            <person name="Ku C."/>
            <person name="Lo W.S."/>
            <person name="Chen L.L."/>
            <person name="Kuo C.H."/>
        </authorList>
    </citation>
    <scope>NUCLEOTIDE SEQUENCE [LARGE SCALE GENOMIC DNA]</scope>
    <source>
        <strain evidence="2">B31</strain>
    </source>
</reference>
<keyword evidence="1" id="KW-1133">Transmembrane helix</keyword>
<dbReference type="AlphaFoldDB" id="V5RHH6"/>
<dbReference type="KEGG" id="sapi:SAPIS_v1c02760"/>
<dbReference type="HOGENOM" id="CLU_2425442_0_0_14"/>
<evidence type="ECO:0000256" key="1">
    <source>
        <dbReference type="SAM" id="Phobius"/>
    </source>
</evidence>
<name>V5RHH6_SPIAP</name>
<dbReference type="Proteomes" id="UP000018550">
    <property type="component" value="Chromosome"/>
</dbReference>
<keyword evidence="1" id="KW-0812">Transmembrane</keyword>
<protein>
    <submittedName>
        <fullName evidence="2">Uncharacterized protein</fullName>
    </submittedName>
</protein>
<dbReference type="STRING" id="1276258.SAPIS_v1c02760"/>
<keyword evidence="1" id="KW-0472">Membrane</keyword>
<gene>
    <name evidence="2" type="ORF">SAPIS_v1c02760</name>
</gene>
<dbReference type="RefSeq" id="WP_023789056.1">
    <property type="nucleotide sequence ID" value="NC_022998.1"/>
</dbReference>
<evidence type="ECO:0000313" key="2">
    <source>
        <dbReference type="EMBL" id="AHB36122.1"/>
    </source>
</evidence>
<dbReference type="PATRIC" id="fig|1276258.3.peg.271"/>
<accession>V5RHH6</accession>
<keyword evidence="3" id="KW-1185">Reference proteome</keyword>
<dbReference type="EMBL" id="CP006682">
    <property type="protein sequence ID" value="AHB36122.1"/>
    <property type="molecule type" value="Genomic_DNA"/>
</dbReference>
<evidence type="ECO:0000313" key="3">
    <source>
        <dbReference type="Proteomes" id="UP000018550"/>
    </source>
</evidence>
<feature type="transmembrane region" description="Helical" evidence="1">
    <location>
        <begin position="66"/>
        <end position="88"/>
    </location>
</feature>